<dbReference type="AlphaFoldDB" id="A0A814ZHW6"/>
<dbReference type="PANTHER" id="PTHR10855">
    <property type="entry name" value="26S PROTEASOME NON-ATPASE REGULATORY SUBUNIT 12/COP9 SIGNALOSOME COMPLEX SUBUNIT 4"/>
    <property type="match status" value="1"/>
</dbReference>
<reference evidence="2" key="1">
    <citation type="submission" date="2021-02" db="EMBL/GenBank/DDBJ databases">
        <authorList>
            <person name="Nowell W R."/>
        </authorList>
    </citation>
    <scope>NUCLEOTIDE SEQUENCE</scope>
</reference>
<accession>A0A814ZHW6</accession>
<dbReference type="InterPro" id="IPR040134">
    <property type="entry name" value="PSMD12/CSN4"/>
</dbReference>
<evidence type="ECO:0000313" key="3">
    <source>
        <dbReference type="Proteomes" id="UP000663860"/>
    </source>
</evidence>
<dbReference type="InterPro" id="IPR036322">
    <property type="entry name" value="WD40_repeat_dom_sf"/>
</dbReference>
<dbReference type="GO" id="GO:0005737">
    <property type="term" value="C:cytoplasm"/>
    <property type="evidence" value="ECO:0007669"/>
    <property type="project" value="TreeGrafter"/>
</dbReference>
<name>A0A814ZHW6_9BILA</name>
<dbReference type="PANTHER" id="PTHR10855:SF1">
    <property type="entry name" value="26S PROTEASOME NON-ATPASE REGULATORY SUBUNIT 12"/>
    <property type="match status" value="1"/>
</dbReference>
<feature type="domain" description="PSMD12/CSN4-like N-terminal" evidence="1">
    <location>
        <begin position="37"/>
        <end position="131"/>
    </location>
</feature>
<evidence type="ECO:0000259" key="1">
    <source>
        <dbReference type="Pfam" id="PF22241"/>
    </source>
</evidence>
<protein>
    <recommendedName>
        <fullName evidence="1">PSMD12/CSN4-like N-terminal domain-containing protein</fullName>
    </recommendedName>
</protein>
<organism evidence="2 3">
    <name type="scientific">Adineta steineri</name>
    <dbReference type="NCBI Taxonomy" id="433720"/>
    <lineage>
        <taxon>Eukaryota</taxon>
        <taxon>Metazoa</taxon>
        <taxon>Spiralia</taxon>
        <taxon>Gnathifera</taxon>
        <taxon>Rotifera</taxon>
        <taxon>Eurotatoria</taxon>
        <taxon>Bdelloidea</taxon>
        <taxon>Adinetida</taxon>
        <taxon>Adinetidae</taxon>
        <taxon>Adineta</taxon>
    </lineage>
</organism>
<gene>
    <name evidence="2" type="ORF">IZO911_LOCUS30925</name>
</gene>
<dbReference type="GO" id="GO:0008541">
    <property type="term" value="C:proteasome regulatory particle, lid subcomplex"/>
    <property type="evidence" value="ECO:0007669"/>
    <property type="project" value="TreeGrafter"/>
</dbReference>
<dbReference type="EMBL" id="CAJNOE010000493">
    <property type="protein sequence ID" value="CAF1243344.1"/>
    <property type="molecule type" value="Genomic_DNA"/>
</dbReference>
<dbReference type="Proteomes" id="UP000663860">
    <property type="component" value="Unassembled WGS sequence"/>
</dbReference>
<sequence length="224" mass="25416">MGDTDRHIKMEIDYSSIVDQKLKECDELMKDETKLNEALDRLLPLEKQTRTAADAISTGRVLVAIVKYCYIAKQWEQMNEHIITLSKRRSQLKQAITKMVQEAYELVEKTPDLDTKLKLIETLRNVTTGKIWDFSSGKLIKDPFRSKATSMLYCTKFTSKDYILCAGNAKNEALIYDYSLLQIIGGITNLENAVYCADTGVTGRNMIVGSAKNIFIVNDNSLLR</sequence>
<comment type="caution">
    <text evidence="2">The sequence shown here is derived from an EMBL/GenBank/DDBJ whole genome shotgun (WGS) entry which is preliminary data.</text>
</comment>
<evidence type="ECO:0000313" key="2">
    <source>
        <dbReference type="EMBL" id="CAF1243344.1"/>
    </source>
</evidence>
<dbReference type="InterPro" id="IPR054559">
    <property type="entry name" value="PSMD12-CSN4-like_N"/>
</dbReference>
<dbReference type="SUPFAM" id="SSF50978">
    <property type="entry name" value="WD40 repeat-like"/>
    <property type="match status" value="1"/>
</dbReference>
<proteinExistence type="predicted"/>
<dbReference type="Pfam" id="PF22241">
    <property type="entry name" value="PSMD12-CSN4_N"/>
    <property type="match status" value="1"/>
</dbReference>